<evidence type="ECO:0000313" key="4">
    <source>
        <dbReference type="Proteomes" id="UP000232323"/>
    </source>
</evidence>
<dbReference type="EMBL" id="BEGY01000044">
    <property type="protein sequence ID" value="GAX79616.1"/>
    <property type="molecule type" value="Genomic_DNA"/>
</dbReference>
<protein>
    <submittedName>
        <fullName evidence="3">Uncharacterized protein</fullName>
    </submittedName>
</protein>
<evidence type="ECO:0000256" key="1">
    <source>
        <dbReference type="SAM" id="MobiDB-lite"/>
    </source>
</evidence>
<dbReference type="AlphaFoldDB" id="A0A250X976"/>
<gene>
    <name evidence="3" type="ORF">CEUSTIGMA_g7057.t1</name>
</gene>
<dbReference type="Proteomes" id="UP000232323">
    <property type="component" value="Unassembled WGS sequence"/>
</dbReference>
<feature type="chain" id="PRO_5013077930" evidence="2">
    <location>
        <begin position="26"/>
        <end position="172"/>
    </location>
</feature>
<feature type="compositionally biased region" description="Polar residues" evidence="1">
    <location>
        <begin position="133"/>
        <end position="147"/>
    </location>
</feature>
<evidence type="ECO:0000256" key="2">
    <source>
        <dbReference type="SAM" id="SignalP"/>
    </source>
</evidence>
<reference evidence="3 4" key="1">
    <citation type="submission" date="2017-08" db="EMBL/GenBank/DDBJ databases">
        <title>Acidophilic green algal genome provides insights into adaptation to an acidic environment.</title>
        <authorList>
            <person name="Hirooka S."/>
            <person name="Hirose Y."/>
            <person name="Kanesaki Y."/>
            <person name="Higuchi S."/>
            <person name="Fujiwara T."/>
            <person name="Onuma R."/>
            <person name="Era A."/>
            <person name="Ohbayashi R."/>
            <person name="Uzuka A."/>
            <person name="Nozaki H."/>
            <person name="Yoshikawa H."/>
            <person name="Miyagishima S.Y."/>
        </authorList>
    </citation>
    <scope>NUCLEOTIDE SEQUENCE [LARGE SCALE GENOMIC DNA]</scope>
    <source>
        <strain evidence="3 4">NIES-2499</strain>
    </source>
</reference>
<comment type="caution">
    <text evidence="3">The sequence shown here is derived from an EMBL/GenBank/DDBJ whole genome shotgun (WGS) entry which is preliminary data.</text>
</comment>
<keyword evidence="2" id="KW-0732">Signal</keyword>
<proteinExistence type="predicted"/>
<feature type="region of interest" description="Disordered" evidence="1">
    <location>
        <begin position="116"/>
        <end position="155"/>
    </location>
</feature>
<sequence length="172" mass="18457">MRNNSQSFIVHVIILANCIYSFSEAFTVCVVHDPPFTICPSSSYDGFVQNETAVTGFDVELLRWVLTNAKYTHDPASGFSDPFFKVYAWRCSLSLVWNQVDVSSYTDALSSSGPYPASSPANVSQPPLPTPHPGSSSPRGTPDSTIPTPADARPVCDISVGKLPVLSALAAD</sequence>
<organism evidence="3 4">
    <name type="scientific">Chlamydomonas eustigma</name>
    <dbReference type="NCBI Taxonomy" id="1157962"/>
    <lineage>
        <taxon>Eukaryota</taxon>
        <taxon>Viridiplantae</taxon>
        <taxon>Chlorophyta</taxon>
        <taxon>core chlorophytes</taxon>
        <taxon>Chlorophyceae</taxon>
        <taxon>CS clade</taxon>
        <taxon>Chlamydomonadales</taxon>
        <taxon>Chlamydomonadaceae</taxon>
        <taxon>Chlamydomonas</taxon>
    </lineage>
</organism>
<accession>A0A250X976</accession>
<evidence type="ECO:0000313" key="3">
    <source>
        <dbReference type="EMBL" id="GAX79616.1"/>
    </source>
</evidence>
<feature type="signal peptide" evidence="2">
    <location>
        <begin position="1"/>
        <end position="25"/>
    </location>
</feature>
<name>A0A250X976_9CHLO</name>
<keyword evidence="4" id="KW-1185">Reference proteome</keyword>